<feature type="binding site" evidence="8">
    <location>
        <position position="293"/>
    </location>
    <ligand>
        <name>Mg(2+)</name>
        <dbReference type="ChEBI" id="CHEBI:18420"/>
    </ligand>
</feature>
<dbReference type="PANTHER" id="PTHR11596">
    <property type="entry name" value="ALKALINE PHOSPHATASE"/>
    <property type="match status" value="1"/>
</dbReference>
<dbReference type="GO" id="GO:0046872">
    <property type="term" value="F:metal ion binding"/>
    <property type="evidence" value="ECO:0007669"/>
    <property type="project" value="UniProtKB-KW"/>
</dbReference>
<proteinExistence type="inferred from homology"/>
<protein>
    <submittedName>
        <fullName evidence="10">Alkaline phosphatase</fullName>
        <ecNumber evidence="10">3.1.3.1</ecNumber>
    </submittedName>
</protein>
<evidence type="ECO:0000256" key="9">
    <source>
        <dbReference type="SAM" id="SignalP"/>
    </source>
</evidence>
<gene>
    <name evidence="10" type="primary">phoA_1</name>
    <name evidence="10" type="ORF">UC8_14910</name>
</gene>
<feature type="binding site" evidence="8">
    <location>
        <position position="520"/>
    </location>
    <ligand>
        <name>Zn(2+)</name>
        <dbReference type="ChEBI" id="CHEBI:29105"/>
        <label>2</label>
    </ligand>
</feature>
<dbReference type="KEGG" id="rul:UC8_14910"/>
<dbReference type="InterPro" id="IPR001952">
    <property type="entry name" value="Alkaline_phosphatase"/>
</dbReference>
<evidence type="ECO:0000256" key="7">
    <source>
        <dbReference type="PIRSR" id="PIRSR601952-1"/>
    </source>
</evidence>
<dbReference type="Gene3D" id="3.40.720.10">
    <property type="entry name" value="Alkaline Phosphatase, subunit A"/>
    <property type="match status" value="1"/>
</dbReference>
<feature type="binding site" evidence="8">
    <location>
        <position position="519"/>
    </location>
    <ligand>
        <name>Zn(2+)</name>
        <dbReference type="ChEBI" id="CHEBI:29105"/>
        <label>2</label>
    </ligand>
</feature>
<dbReference type="PANTHER" id="PTHR11596:SF5">
    <property type="entry name" value="ALKALINE PHOSPHATASE"/>
    <property type="match status" value="1"/>
</dbReference>
<feature type="binding site" evidence="8">
    <location>
        <position position="474"/>
    </location>
    <ligand>
        <name>Zn(2+)</name>
        <dbReference type="ChEBI" id="CHEBI:29105"/>
        <label>2</label>
    </ligand>
</feature>
<evidence type="ECO:0000256" key="5">
    <source>
        <dbReference type="ARBA" id="ARBA00022833"/>
    </source>
</evidence>
<evidence type="ECO:0000256" key="4">
    <source>
        <dbReference type="ARBA" id="ARBA00022801"/>
    </source>
</evidence>
<feature type="active site" description="Phosphoserine intermediate" evidence="7">
    <location>
        <position position="241"/>
    </location>
</feature>
<feature type="binding site" evidence="8">
    <location>
        <position position="469"/>
    </location>
    <ligand>
        <name>Mg(2+)</name>
        <dbReference type="ChEBI" id="CHEBI:18420"/>
    </ligand>
</feature>
<dbReference type="SMART" id="SM00098">
    <property type="entry name" value="alkPPc"/>
    <property type="match status" value="1"/>
</dbReference>
<keyword evidence="11" id="KW-1185">Reference proteome</keyword>
<evidence type="ECO:0000256" key="8">
    <source>
        <dbReference type="PIRSR" id="PIRSR601952-2"/>
    </source>
</evidence>
<evidence type="ECO:0000256" key="1">
    <source>
        <dbReference type="ARBA" id="ARBA00005984"/>
    </source>
</evidence>
<dbReference type="EC" id="3.1.3.1" evidence="10"/>
<evidence type="ECO:0000313" key="10">
    <source>
        <dbReference type="EMBL" id="QEG39496.1"/>
    </source>
</evidence>
<dbReference type="Pfam" id="PF00245">
    <property type="entry name" value="Alk_phosphatase"/>
    <property type="match status" value="1"/>
</dbReference>
<keyword evidence="3 8" id="KW-0479">Metal-binding</keyword>
<evidence type="ECO:0000256" key="2">
    <source>
        <dbReference type="ARBA" id="ARBA00022553"/>
    </source>
</evidence>
<keyword evidence="9" id="KW-0732">Signal</keyword>
<dbReference type="PROSITE" id="PS00123">
    <property type="entry name" value="ALKALINE_PHOSPHATASE"/>
    <property type="match status" value="1"/>
</dbReference>
<dbReference type="SUPFAM" id="SSF53649">
    <property type="entry name" value="Alkaline phosphatase-like"/>
    <property type="match status" value="1"/>
</dbReference>
<evidence type="ECO:0000256" key="6">
    <source>
        <dbReference type="ARBA" id="ARBA00022842"/>
    </source>
</evidence>
<feature type="signal peptide" evidence="9">
    <location>
        <begin position="1"/>
        <end position="26"/>
    </location>
</feature>
<evidence type="ECO:0000313" key="11">
    <source>
        <dbReference type="Proteomes" id="UP000325286"/>
    </source>
</evidence>
<dbReference type="AlphaFoldDB" id="A0A5B9QR32"/>
<keyword evidence="6 8" id="KW-0460">Magnesium</keyword>
<dbReference type="InterPro" id="IPR018299">
    <property type="entry name" value="Alkaline_phosphatase_AS"/>
</dbReference>
<dbReference type="GO" id="GO:0004035">
    <property type="term" value="F:alkaline phosphatase activity"/>
    <property type="evidence" value="ECO:0007669"/>
    <property type="project" value="UniProtKB-EC"/>
</dbReference>
<sequence length="543" mass="59025" precursor="true">MLALRCLLTALIVFPGWLLTNPPASAADPLRDMQTQAMEKNSTDFGHWGASTERYSSWTNHSNRLIPIYTFGIDLAKLREQGSVYRDEQRIKALYGRVPENTLNPQAEYFDQTDVYQLQQQAVAAGKRRIILMIFDGMDWDTTRAASIYTQKQVHYTEGRGNGLLFQDYRGCPTDYGFFVSSPLLGGLKTDVNAQVVLDGDKPASGGYDPAMGGATPWAVAPAREYLLGMDRTRPHTVTDSASSATSMTTGIKTYNASINYTADGRQVEPIARRLQRDQDFAIGAVSSVPFSHATPAAAYANNVSRNDYQDISRDLLGLPSSAHRSDALPGMDVVLGTGWGEEKETAAAQGDNFVPGNAYVDLADLEKVARSGAVVVQRTAGQAGPDVLRQATEQAIKKQQRLIGLFGAPGGNLPYQTADGRFNPTIDMKGGRTYSPADVQENPTLADMATAALRVLDRDEQKFWLMVEAGDVDWANHANNLDNSIGAVLSGDEAFKAIVNWIETHGGWDDTAMILTADHGHYFMMTNPQAIADAAQGEGVSP</sequence>
<feature type="chain" id="PRO_5022877501" evidence="9">
    <location>
        <begin position="27"/>
        <end position="543"/>
    </location>
</feature>
<feature type="binding site" evidence="8">
    <location>
        <position position="295"/>
    </location>
    <ligand>
        <name>Mg(2+)</name>
        <dbReference type="ChEBI" id="CHEBI:18420"/>
    </ligand>
</feature>
<dbReference type="Proteomes" id="UP000325286">
    <property type="component" value="Chromosome"/>
</dbReference>
<dbReference type="EMBL" id="CP042914">
    <property type="protein sequence ID" value="QEG39496.1"/>
    <property type="molecule type" value="Genomic_DNA"/>
</dbReference>
<keyword evidence="5 8" id="KW-0862">Zinc</keyword>
<name>A0A5B9QR32_9BACT</name>
<comment type="similarity">
    <text evidence="1">Belongs to the alkaline phosphatase family.</text>
</comment>
<dbReference type="RefSeq" id="WP_084427146.1">
    <property type="nucleotide sequence ID" value="NZ_CP042914.1"/>
</dbReference>
<evidence type="ECO:0000256" key="3">
    <source>
        <dbReference type="ARBA" id="ARBA00022723"/>
    </source>
</evidence>
<feature type="binding site" evidence="8">
    <location>
        <position position="478"/>
    </location>
    <ligand>
        <name>Zn(2+)</name>
        <dbReference type="ChEBI" id="CHEBI:29105"/>
        <label>2</label>
    </ligand>
</feature>
<dbReference type="CDD" id="cd16012">
    <property type="entry name" value="ALP"/>
    <property type="match status" value="1"/>
</dbReference>
<comment type="cofactor">
    <cofactor evidence="8">
        <name>Zn(2+)</name>
        <dbReference type="ChEBI" id="CHEBI:29105"/>
    </cofactor>
    <text evidence="8">Binds 2 Zn(2+) ions.</text>
</comment>
<comment type="cofactor">
    <cofactor evidence="8">
        <name>Mg(2+)</name>
        <dbReference type="ChEBI" id="CHEBI:18420"/>
    </cofactor>
    <text evidence="8">Binds 1 Mg(2+) ion.</text>
</comment>
<dbReference type="InterPro" id="IPR017850">
    <property type="entry name" value="Alkaline_phosphatase_core_sf"/>
</dbReference>
<keyword evidence="2" id="KW-0597">Phosphoprotein</keyword>
<accession>A0A5B9QR32</accession>
<organism evidence="10 11">
    <name type="scientific">Roseimaritima ulvae</name>
    <dbReference type="NCBI Taxonomy" id="980254"/>
    <lineage>
        <taxon>Bacteria</taxon>
        <taxon>Pseudomonadati</taxon>
        <taxon>Planctomycetota</taxon>
        <taxon>Planctomycetia</taxon>
        <taxon>Pirellulales</taxon>
        <taxon>Pirellulaceae</taxon>
        <taxon>Roseimaritima</taxon>
    </lineage>
</organism>
<reference evidence="10 11" key="1">
    <citation type="submission" date="2019-08" db="EMBL/GenBank/DDBJ databases">
        <title>Deep-cultivation of Planctomycetes and their phenomic and genomic characterization uncovers novel biology.</title>
        <authorList>
            <person name="Wiegand S."/>
            <person name="Jogler M."/>
            <person name="Boedeker C."/>
            <person name="Pinto D."/>
            <person name="Vollmers J."/>
            <person name="Rivas-Marin E."/>
            <person name="Kohn T."/>
            <person name="Peeters S.H."/>
            <person name="Heuer A."/>
            <person name="Rast P."/>
            <person name="Oberbeckmann S."/>
            <person name="Bunk B."/>
            <person name="Jeske O."/>
            <person name="Meyerdierks A."/>
            <person name="Storesund J.E."/>
            <person name="Kallscheuer N."/>
            <person name="Luecker S."/>
            <person name="Lage O.M."/>
            <person name="Pohl T."/>
            <person name="Merkel B.J."/>
            <person name="Hornburger P."/>
            <person name="Mueller R.-W."/>
            <person name="Bruemmer F."/>
            <person name="Labrenz M."/>
            <person name="Spormann A.M."/>
            <person name="Op den Camp H."/>
            <person name="Overmann J."/>
            <person name="Amann R."/>
            <person name="Jetten M.S.M."/>
            <person name="Mascher T."/>
            <person name="Medema M.H."/>
            <person name="Devos D.P."/>
            <person name="Kaster A.-K."/>
            <person name="Ovreas L."/>
            <person name="Rohde M."/>
            <person name="Galperin M.Y."/>
            <person name="Jogler C."/>
        </authorList>
    </citation>
    <scope>NUCLEOTIDE SEQUENCE [LARGE SCALE GENOMIC DNA]</scope>
    <source>
        <strain evidence="10 11">UC8</strain>
    </source>
</reference>
<keyword evidence="4 10" id="KW-0378">Hydrolase</keyword>